<dbReference type="Proteomes" id="UP000295632">
    <property type="component" value="Unassembled WGS sequence"/>
</dbReference>
<evidence type="ECO:0000313" key="2">
    <source>
        <dbReference type="EMBL" id="TDQ37137.1"/>
    </source>
</evidence>
<reference evidence="2 3" key="1">
    <citation type="submission" date="2019-03" db="EMBL/GenBank/DDBJ databases">
        <title>Genomic Encyclopedia of Type Strains, Phase IV (KMG-IV): sequencing the most valuable type-strain genomes for metagenomic binning, comparative biology and taxonomic classification.</title>
        <authorList>
            <person name="Goeker M."/>
        </authorList>
    </citation>
    <scope>NUCLEOTIDE SEQUENCE [LARGE SCALE GENOMIC DNA]</scope>
    <source>
        <strain evidence="2 3">DSM 28697</strain>
    </source>
</reference>
<keyword evidence="3" id="KW-1185">Reference proteome</keyword>
<comment type="caution">
    <text evidence="2">The sequence shown here is derived from an EMBL/GenBank/DDBJ whole genome shotgun (WGS) entry which is preliminary data.</text>
</comment>
<dbReference type="EMBL" id="SNYJ01000014">
    <property type="protein sequence ID" value="TDQ37137.1"/>
    <property type="molecule type" value="Genomic_DNA"/>
</dbReference>
<proteinExistence type="predicted"/>
<gene>
    <name evidence="2" type="ORF">EV213_11416</name>
</gene>
<evidence type="ECO:0000313" key="3">
    <source>
        <dbReference type="Proteomes" id="UP000295632"/>
    </source>
</evidence>
<dbReference type="OrthoDB" id="1551032at2"/>
<organism evidence="2 3">
    <name type="scientific">Aureibacillus halotolerans</name>
    <dbReference type="NCBI Taxonomy" id="1508390"/>
    <lineage>
        <taxon>Bacteria</taxon>
        <taxon>Bacillati</taxon>
        <taxon>Bacillota</taxon>
        <taxon>Bacilli</taxon>
        <taxon>Bacillales</taxon>
        <taxon>Bacillaceae</taxon>
        <taxon>Aureibacillus</taxon>
    </lineage>
</organism>
<feature type="domain" description="MAE-28990/MAE-18760-like HEPN" evidence="1">
    <location>
        <begin position="10"/>
        <end position="221"/>
    </location>
</feature>
<protein>
    <recommendedName>
        <fullName evidence="1">MAE-28990/MAE-18760-like HEPN domain-containing protein</fullName>
    </recommendedName>
</protein>
<accession>A0A4V3D4Q4</accession>
<dbReference type="AlphaFoldDB" id="A0A4V3D4Q4"/>
<dbReference type="Pfam" id="PF18737">
    <property type="entry name" value="HEPN_MAE_28990"/>
    <property type="match status" value="1"/>
</dbReference>
<sequence>MKIKTTEDLQSKLEKDLSWRKKELTALRMAIEESDYATVNIHIRGGMLLLYAHWEGFIKKAIKVYLMFLNEQNLDCGQVADHLLFLKMKSALLQASKDGSKRLLPYVDVFHGVLTRKSGETFRVRPEHISTESNLNYGVLIDLLFSIGVNKAPFELRKNFIDYKLVDKRNGIAHGEHIMVVRDESEQKEETEDFISIYEVILDLIDTFKDALLTAAVQRTYLARAGC</sequence>
<name>A0A4V3D4Q4_9BACI</name>
<evidence type="ECO:0000259" key="1">
    <source>
        <dbReference type="Pfam" id="PF18737"/>
    </source>
</evidence>
<dbReference type="InterPro" id="IPR040788">
    <property type="entry name" value="HEPN_MAE_28990"/>
</dbReference>
<dbReference type="RefSeq" id="WP_133581342.1">
    <property type="nucleotide sequence ID" value="NZ_SNYJ01000014.1"/>
</dbReference>